<evidence type="ECO:0000256" key="7">
    <source>
        <dbReference type="ARBA" id="ARBA00023136"/>
    </source>
</evidence>
<keyword evidence="1" id="KW-0813">Transport</keyword>
<proteinExistence type="inferred from homology"/>
<comment type="similarity">
    <text evidence="8">Belongs to the MMM1 family.</text>
</comment>
<evidence type="ECO:0000256" key="4">
    <source>
        <dbReference type="ARBA" id="ARBA00022989"/>
    </source>
</evidence>
<feature type="topological domain" description="Lumenal" evidence="8">
    <location>
        <begin position="1"/>
        <end position="109"/>
    </location>
</feature>
<keyword evidence="6" id="KW-0446">Lipid-binding</keyword>
<dbReference type="GO" id="GO:0032865">
    <property type="term" value="C:ERMES complex"/>
    <property type="evidence" value="ECO:0007669"/>
    <property type="project" value="UniProtKB-UniRule"/>
</dbReference>
<feature type="topological domain" description="Cytoplasmic" evidence="8">
    <location>
        <begin position="131"/>
        <end position="438"/>
    </location>
</feature>
<keyword evidence="3 8" id="KW-0256">Endoplasmic reticulum</keyword>
<dbReference type="GO" id="GO:0015914">
    <property type="term" value="P:phospholipid transport"/>
    <property type="evidence" value="ECO:0007669"/>
    <property type="project" value="TreeGrafter"/>
</dbReference>
<dbReference type="CDD" id="cd21671">
    <property type="entry name" value="SMP_Mmm1"/>
    <property type="match status" value="1"/>
</dbReference>
<dbReference type="InterPro" id="IPR019411">
    <property type="entry name" value="MMM1_dom"/>
</dbReference>
<dbReference type="GO" id="GO:0005789">
    <property type="term" value="C:endoplasmic reticulum membrane"/>
    <property type="evidence" value="ECO:0007669"/>
    <property type="project" value="UniProtKB-SubCell"/>
</dbReference>
<evidence type="ECO:0000256" key="3">
    <source>
        <dbReference type="ARBA" id="ARBA00022824"/>
    </source>
</evidence>
<keyword evidence="2 8" id="KW-0812">Transmembrane</keyword>
<evidence type="ECO:0000256" key="1">
    <source>
        <dbReference type="ARBA" id="ARBA00022448"/>
    </source>
</evidence>
<comment type="subunit">
    <text evidence="8">Homodimer. Component of the ER-mitochondria encounter structure (ERMES) or MDM complex, composed of MMM1, MDM10, MDM12 and MDM34. A MMM1 homodimer associates with one molecule of MDM12 on each side in a pairwise head-to-tail manner, and the SMP-LTD domains of MMM1 and MDM12 generate a continuous hydrophobic tunnel for phospholipid trafficking.</text>
</comment>
<dbReference type="GO" id="GO:0045040">
    <property type="term" value="P:protein insertion into mitochondrial outer membrane"/>
    <property type="evidence" value="ECO:0007669"/>
    <property type="project" value="UniProtKB-UniRule"/>
</dbReference>
<gene>
    <name evidence="8" type="primary">MMM1</name>
    <name evidence="11" type="ORF">KLDO_g3200</name>
</gene>
<accession>A0A0A8LA03</accession>
<dbReference type="AlphaFoldDB" id="A0A0A8LA03"/>
<evidence type="ECO:0000256" key="9">
    <source>
        <dbReference type="SAM" id="MobiDB-lite"/>
    </source>
</evidence>
<dbReference type="PROSITE" id="PS51847">
    <property type="entry name" value="SMP"/>
    <property type="match status" value="1"/>
</dbReference>
<organism evidence="11 12">
    <name type="scientific">Kluyveromyces dobzhanskii CBS 2104</name>
    <dbReference type="NCBI Taxonomy" id="1427455"/>
    <lineage>
        <taxon>Eukaryota</taxon>
        <taxon>Fungi</taxon>
        <taxon>Dikarya</taxon>
        <taxon>Ascomycota</taxon>
        <taxon>Saccharomycotina</taxon>
        <taxon>Saccharomycetes</taxon>
        <taxon>Saccharomycetales</taxon>
        <taxon>Saccharomycetaceae</taxon>
        <taxon>Kluyveromyces</taxon>
    </lineage>
</organism>
<dbReference type="GO" id="GO:0008289">
    <property type="term" value="F:lipid binding"/>
    <property type="evidence" value="ECO:0007669"/>
    <property type="project" value="UniProtKB-KW"/>
</dbReference>
<evidence type="ECO:0000313" key="12">
    <source>
        <dbReference type="Proteomes" id="UP000031516"/>
    </source>
</evidence>
<reference evidence="11 12" key="1">
    <citation type="submission" date="2014-03" db="EMBL/GenBank/DDBJ databases">
        <title>The genome of Kluyveromyces dobzhanskii.</title>
        <authorList>
            <person name="Nystedt B."/>
            <person name="Astrom S."/>
        </authorList>
    </citation>
    <scope>NUCLEOTIDE SEQUENCE [LARGE SCALE GENOMIC DNA]</scope>
    <source>
        <strain evidence="11 12">CBS 2104</strain>
    </source>
</reference>
<keyword evidence="7 8" id="KW-0472">Membrane</keyword>
<sequence length="438" mass="49286">MDLPGLLTNEVSACEPNSILESVDELIQGLNTTENNVTNETLMTLDEYLNKSLPLHLEQLVLDANQKELFDSAAKSLLSSTLIARQEQSLQPVTIEPQSSFSSLSFAEGLIVGQLTVIVALIFVIKFFVFSEGGTKTATAKSRGSASSFMDSTKNSILSTIIKRGGKDGLEVDDKDNEKSRQINSILEKTYYDVETHSSESLDWFNVLIAQTINQFREEALQKNNIINSLNDFIERRSNELPQYLDQIKITEVDIGDDFPIFSNCIIQYSPNSNNKRLEAKIDIDLSDRLALGIETRLLLNYPKPFSAALPIKLTVSVVRFQACLTVSLTTDEQFVPTSKEANEGEMGNDKGYYLMFSFNPEYRMELEVKSLIGARSKLENIPKIASLIEYQISKWFVERCVEPRFQFVKLPGMWPRSKNTRKEKTDTDDSSSVKSSD</sequence>
<feature type="region of interest" description="Disordered" evidence="9">
    <location>
        <begin position="418"/>
        <end position="438"/>
    </location>
</feature>
<keyword evidence="12" id="KW-1185">Reference proteome</keyword>
<dbReference type="OrthoDB" id="5599157at2759"/>
<protein>
    <recommendedName>
        <fullName evidence="8">Maintenance of mitochondrial morphology protein 1</fullName>
    </recommendedName>
</protein>
<feature type="domain" description="SMP-LTD" evidence="10">
    <location>
        <begin position="198"/>
        <end position="412"/>
    </location>
</feature>
<evidence type="ECO:0000259" key="10">
    <source>
        <dbReference type="PROSITE" id="PS51847"/>
    </source>
</evidence>
<evidence type="ECO:0000256" key="6">
    <source>
        <dbReference type="ARBA" id="ARBA00023121"/>
    </source>
</evidence>
<dbReference type="GO" id="GO:1990456">
    <property type="term" value="P:mitochondrion-endoplasmic reticulum membrane tethering"/>
    <property type="evidence" value="ECO:0007669"/>
    <property type="project" value="TreeGrafter"/>
</dbReference>
<dbReference type="Pfam" id="PF10296">
    <property type="entry name" value="MMM1"/>
    <property type="match status" value="1"/>
</dbReference>
<dbReference type="Proteomes" id="UP000031516">
    <property type="component" value="Unassembled WGS sequence"/>
</dbReference>
<evidence type="ECO:0000256" key="5">
    <source>
        <dbReference type="ARBA" id="ARBA00023055"/>
    </source>
</evidence>
<evidence type="ECO:0000313" key="11">
    <source>
        <dbReference type="EMBL" id="CDO94948.1"/>
    </source>
</evidence>
<comment type="function">
    <text evidence="8">Component of the ERMES/MDM complex, which serves as a molecular tether to connect the endoplasmic reticulum (ER) and mitochondria. Components of this complex are involved in the control of mitochondrial shape and protein biogenesis, and function in nonvesicular lipid trafficking between the ER and mitochondria. The MDM12-MMM1 subcomplex functions in the major beta-barrel assembly pathway that is responsible for biogenesis of all outer membrane beta-barrel proteins, and acts in a late step after the SAM complex. The MDM10-MDM12-MMM1 subcomplex further acts in the TOM40-specific pathway after the action of the MDM12-MMM1 complex. Essential for establishing and maintaining the structure of mitochondria and maintenance of mtDNA nucleoids.</text>
</comment>
<comment type="subcellular location">
    <subcellularLocation>
        <location evidence="8">Endoplasmic reticulum membrane</location>
        <topology evidence="8">Single-pass type I membrane protein</topology>
    </subcellularLocation>
    <text evidence="8">The ERMES/MDM complex localizes to a few discrete foci (around 10 per single cell), that represent mitochondria-endoplasmic reticulum junctions. These foci are often found next to mtDNA nucleoids.</text>
</comment>
<evidence type="ECO:0000256" key="2">
    <source>
        <dbReference type="ARBA" id="ARBA00022692"/>
    </source>
</evidence>
<keyword evidence="5" id="KW-0445">Lipid transport</keyword>
<dbReference type="HAMAP" id="MF_03103">
    <property type="entry name" value="Mmm1"/>
    <property type="match status" value="1"/>
</dbReference>
<dbReference type="PANTHER" id="PTHR13466:SF0">
    <property type="entry name" value="SMP-LTD DOMAIN-CONTAINING PROTEIN"/>
    <property type="match status" value="1"/>
</dbReference>
<dbReference type="PANTHER" id="PTHR13466">
    <property type="entry name" value="TEX2 PROTEIN-RELATED"/>
    <property type="match status" value="1"/>
</dbReference>
<evidence type="ECO:0000256" key="8">
    <source>
        <dbReference type="HAMAP-Rule" id="MF_03103"/>
    </source>
</evidence>
<keyword evidence="4 8" id="KW-1133">Transmembrane helix</keyword>
<dbReference type="InterPro" id="IPR031468">
    <property type="entry name" value="SMP_LBD"/>
</dbReference>
<dbReference type="EMBL" id="CCBQ010000042">
    <property type="protein sequence ID" value="CDO94948.1"/>
    <property type="molecule type" value="Genomic_DNA"/>
</dbReference>
<dbReference type="InterPro" id="IPR027537">
    <property type="entry name" value="Mmm1"/>
</dbReference>
<comment type="caution">
    <text evidence="11">The sequence shown here is derived from an EMBL/GenBank/DDBJ whole genome shotgun (WGS) entry which is preliminary data.</text>
</comment>
<name>A0A0A8LA03_9SACH</name>